<accession>A0AAN9G0M5</accession>
<reference evidence="1 2" key="1">
    <citation type="submission" date="2024-02" db="EMBL/GenBank/DDBJ databases">
        <title>Chromosome-scale genome assembly of the rough periwinkle Littorina saxatilis.</title>
        <authorList>
            <person name="De Jode A."/>
            <person name="Faria R."/>
            <person name="Formenti G."/>
            <person name="Sims Y."/>
            <person name="Smith T.P."/>
            <person name="Tracey A."/>
            <person name="Wood J.M.D."/>
            <person name="Zagrodzka Z.B."/>
            <person name="Johannesson K."/>
            <person name="Butlin R.K."/>
            <person name="Leder E.H."/>
        </authorList>
    </citation>
    <scope>NUCLEOTIDE SEQUENCE [LARGE SCALE GENOMIC DNA]</scope>
    <source>
        <strain evidence="1">Snail1</strain>
        <tissue evidence="1">Muscle</tissue>
    </source>
</reference>
<organism evidence="1 2">
    <name type="scientific">Littorina saxatilis</name>
    <dbReference type="NCBI Taxonomy" id="31220"/>
    <lineage>
        <taxon>Eukaryota</taxon>
        <taxon>Metazoa</taxon>
        <taxon>Spiralia</taxon>
        <taxon>Lophotrochozoa</taxon>
        <taxon>Mollusca</taxon>
        <taxon>Gastropoda</taxon>
        <taxon>Caenogastropoda</taxon>
        <taxon>Littorinimorpha</taxon>
        <taxon>Littorinoidea</taxon>
        <taxon>Littorinidae</taxon>
        <taxon>Littorina</taxon>
    </lineage>
</organism>
<dbReference type="Proteomes" id="UP001374579">
    <property type="component" value="Unassembled WGS sequence"/>
</dbReference>
<dbReference type="AlphaFoldDB" id="A0AAN9G0M5"/>
<comment type="caution">
    <text evidence="1">The sequence shown here is derived from an EMBL/GenBank/DDBJ whole genome shotgun (WGS) entry which is preliminary data.</text>
</comment>
<gene>
    <name evidence="1" type="ORF">V1264_024837</name>
</gene>
<name>A0AAN9G0M5_9CAEN</name>
<sequence>MRGIMISCVSLVVQMLTLAVFITKIRTNRQRLGKLKDLHEVTSQVFIEDGIENLKGIVSIAFVVVTMKRL</sequence>
<evidence type="ECO:0000313" key="2">
    <source>
        <dbReference type="Proteomes" id="UP001374579"/>
    </source>
</evidence>
<evidence type="ECO:0000313" key="1">
    <source>
        <dbReference type="EMBL" id="KAK7089705.1"/>
    </source>
</evidence>
<protein>
    <submittedName>
        <fullName evidence="1">Uncharacterized protein</fullName>
    </submittedName>
</protein>
<proteinExistence type="predicted"/>
<dbReference type="EMBL" id="JBAMIC010000782">
    <property type="protein sequence ID" value="KAK7089705.1"/>
    <property type="molecule type" value="Genomic_DNA"/>
</dbReference>
<keyword evidence="2" id="KW-1185">Reference proteome</keyword>